<dbReference type="PANTHER" id="PTHR46623">
    <property type="entry name" value="CARBOXYMETHYLENEBUTENOLIDASE-RELATED"/>
    <property type="match status" value="1"/>
</dbReference>
<accession>A0ABN2RP77</accession>
<dbReference type="Gene3D" id="3.40.50.1820">
    <property type="entry name" value="alpha/beta hydrolase"/>
    <property type="match status" value="1"/>
</dbReference>
<evidence type="ECO:0000259" key="1">
    <source>
        <dbReference type="Pfam" id="PF01738"/>
    </source>
</evidence>
<dbReference type="InterPro" id="IPR029058">
    <property type="entry name" value="AB_hydrolase_fold"/>
</dbReference>
<dbReference type="Proteomes" id="UP001500571">
    <property type="component" value="Unassembled WGS sequence"/>
</dbReference>
<gene>
    <name evidence="2" type="ORF">GCM10009798_36690</name>
</gene>
<dbReference type="InterPro" id="IPR002925">
    <property type="entry name" value="Dienelactn_hydro"/>
</dbReference>
<comment type="caution">
    <text evidence="2">The sequence shown here is derived from an EMBL/GenBank/DDBJ whole genome shotgun (WGS) entry which is preliminary data.</text>
</comment>
<organism evidence="2 3">
    <name type="scientific">Nocardioides panacihumi</name>
    <dbReference type="NCBI Taxonomy" id="400774"/>
    <lineage>
        <taxon>Bacteria</taxon>
        <taxon>Bacillati</taxon>
        <taxon>Actinomycetota</taxon>
        <taxon>Actinomycetes</taxon>
        <taxon>Propionibacteriales</taxon>
        <taxon>Nocardioidaceae</taxon>
        <taxon>Nocardioides</taxon>
    </lineage>
</organism>
<reference evidence="2 3" key="1">
    <citation type="journal article" date="2019" name="Int. J. Syst. Evol. Microbiol.">
        <title>The Global Catalogue of Microorganisms (GCM) 10K type strain sequencing project: providing services to taxonomists for standard genome sequencing and annotation.</title>
        <authorList>
            <consortium name="The Broad Institute Genomics Platform"/>
            <consortium name="The Broad Institute Genome Sequencing Center for Infectious Disease"/>
            <person name="Wu L."/>
            <person name="Ma J."/>
        </authorList>
    </citation>
    <scope>NUCLEOTIDE SEQUENCE [LARGE SCALE GENOMIC DNA]</scope>
    <source>
        <strain evidence="2 3">JCM 15309</strain>
    </source>
</reference>
<dbReference type="InterPro" id="IPR051049">
    <property type="entry name" value="Dienelactone_hydrolase-like"/>
</dbReference>
<protein>
    <submittedName>
        <fullName evidence="2">Dienelactone hydrolase family protein</fullName>
    </submittedName>
</protein>
<feature type="domain" description="Dienelactone hydrolase" evidence="1">
    <location>
        <begin position="25"/>
        <end position="233"/>
    </location>
</feature>
<dbReference type="GO" id="GO:0016787">
    <property type="term" value="F:hydrolase activity"/>
    <property type="evidence" value="ECO:0007669"/>
    <property type="project" value="UniProtKB-KW"/>
</dbReference>
<evidence type="ECO:0000313" key="2">
    <source>
        <dbReference type="EMBL" id="GAA1972199.1"/>
    </source>
</evidence>
<dbReference type="Pfam" id="PF01738">
    <property type="entry name" value="DLH"/>
    <property type="match status" value="1"/>
</dbReference>
<proteinExistence type="predicted"/>
<keyword evidence="2" id="KW-0378">Hydrolase</keyword>
<sequence length="249" mass="26308">MRDMVDTIQIRTPDGTAEAYLAGSGPGVLFYMDAIGLRPRIAEMVEEIASWGYTVLAPNVFYRDGSAADLAPTQDLRIPENRAAFFQGGVMDRVHGLTPDKAESDAAAWVATLAEHAADGPIGTSGYCMGARLALRTAGWHSDRVRAVGGFHGGGLVTDAPDSPHLSIAASTASYALLHADKDKGLTPEDVAVLEAALIESGRPHVNEIVPGAPHGYTMSDTSTWNAEGARRASVELRALLDREVRSAG</sequence>
<dbReference type="PANTHER" id="PTHR46623:SF10">
    <property type="entry name" value="CARBOXYMETHYLENEBUTENOLIDASE HOMOLOG"/>
    <property type="match status" value="1"/>
</dbReference>
<evidence type="ECO:0000313" key="3">
    <source>
        <dbReference type="Proteomes" id="UP001500571"/>
    </source>
</evidence>
<keyword evidence="3" id="KW-1185">Reference proteome</keyword>
<dbReference type="SUPFAM" id="SSF53474">
    <property type="entry name" value="alpha/beta-Hydrolases"/>
    <property type="match status" value="1"/>
</dbReference>
<name>A0ABN2RP77_9ACTN</name>
<dbReference type="EMBL" id="BAAAPB010000004">
    <property type="protein sequence ID" value="GAA1972199.1"/>
    <property type="molecule type" value="Genomic_DNA"/>
</dbReference>